<evidence type="ECO:0000256" key="1">
    <source>
        <dbReference type="SAM" id="MobiDB-lite"/>
    </source>
</evidence>
<dbReference type="AlphaFoldDB" id="A0ABD3QAS5"/>
<dbReference type="EMBL" id="JABMIG020000057">
    <property type="protein sequence ID" value="KAL3797137.1"/>
    <property type="molecule type" value="Genomic_DNA"/>
</dbReference>
<comment type="caution">
    <text evidence="2">The sequence shown here is derived from an EMBL/GenBank/DDBJ whole genome shotgun (WGS) entry which is preliminary data.</text>
</comment>
<evidence type="ECO:0000313" key="2">
    <source>
        <dbReference type="EMBL" id="KAL3797137.1"/>
    </source>
</evidence>
<proteinExistence type="predicted"/>
<evidence type="ECO:0000313" key="3">
    <source>
        <dbReference type="Proteomes" id="UP001516023"/>
    </source>
</evidence>
<reference evidence="2 3" key="1">
    <citation type="journal article" date="2020" name="G3 (Bethesda)">
        <title>Improved Reference Genome for Cyclotella cryptica CCMP332, a Model for Cell Wall Morphogenesis, Salinity Adaptation, and Lipid Production in Diatoms (Bacillariophyta).</title>
        <authorList>
            <person name="Roberts W.R."/>
            <person name="Downey K.M."/>
            <person name="Ruck E.C."/>
            <person name="Traller J.C."/>
            <person name="Alverson A.J."/>
        </authorList>
    </citation>
    <scope>NUCLEOTIDE SEQUENCE [LARGE SCALE GENOMIC DNA]</scope>
    <source>
        <strain evidence="2 3">CCMP332</strain>
    </source>
</reference>
<dbReference type="Proteomes" id="UP001516023">
    <property type="component" value="Unassembled WGS sequence"/>
</dbReference>
<keyword evidence="3" id="KW-1185">Reference proteome</keyword>
<organism evidence="2 3">
    <name type="scientific">Cyclotella cryptica</name>
    <dbReference type="NCBI Taxonomy" id="29204"/>
    <lineage>
        <taxon>Eukaryota</taxon>
        <taxon>Sar</taxon>
        <taxon>Stramenopiles</taxon>
        <taxon>Ochrophyta</taxon>
        <taxon>Bacillariophyta</taxon>
        <taxon>Coscinodiscophyceae</taxon>
        <taxon>Thalassiosirophycidae</taxon>
        <taxon>Stephanodiscales</taxon>
        <taxon>Stephanodiscaceae</taxon>
        <taxon>Cyclotella</taxon>
    </lineage>
</organism>
<feature type="region of interest" description="Disordered" evidence="1">
    <location>
        <begin position="27"/>
        <end position="48"/>
    </location>
</feature>
<accession>A0ABD3QAS5</accession>
<protein>
    <submittedName>
        <fullName evidence="2">Uncharacterized protein</fullName>
    </submittedName>
</protein>
<gene>
    <name evidence="2" type="ORF">HJC23_000475</name>
</gene>
<sequence>MNECALYLECSANEDVLIARSLSVAKKDQSHGEQQLGGCTPELRGHHV</sequence>
<name>A0ABD3QAS5_9STRA</name>